<sequence>MLLSLGDAFDLDTFKQIVDIDDEDAQEFSATIVFDYFNQAEETFRAMDAALERSDLLGLSQLGEFFKGISAALGLLRVRDDSARIQQYGRRMDDDGTFDLDEGICVDRLLEWVGQLKSNYAEAEQALRSYFSQFEE</sequence>
<organism evidence="3 4">
    <name type="scientific">Aspergillus granulosus</name>
    <dbReference type="NCBI Taxonomy" id="176169"/>
    <lineage>
        <taxon>Eukaryota</taxon>
        <taxon>Fungi</taxon>
        <taxon>Dikarya</taxon>
        <taxon>Ascomycota</taxon>
        <taxon>Pezizomycotina</taxon>
        <taxon>Eurotiomycetes</taxon>
        <taxon>Eurotiomycetidae</taxon>
        <taxon>Eurotiales</taxon>
        <taxon>Aspergillaceae</taxon>
        <taxon>Aspergillus</taxon>
        <taxon>Aspergillus subgen. Nidulantes</taxon>
    </lineage>
</organism>
<dbReference type="PANTHER" id="PTHR28242:SF52">
    <property type="entry name" value="PHOSPHORELAY INTERMEDIATE PROTEIN YPD1"/>
    <property type="match status" value="1"/>
</dbReference>
<dbReference type="Proteomes" id="UP001610334">
    <property type="component" value="Unassembled WGS sequence"/>
</dbReference>
<dbReference type="PROSITE" id="PS50894">
    <property type="entry name" value="HPT"/>
    <property type="match status" value="1"/>
</dbReference>
<proteinExistence type="predicted"/>
<accession>A0ABR4GU07</accession>
<dbReference type="InterPro" id="IPR045871">
    <property type="entry name" value="AHP1-5/YPD1"/>
</dbReference>
<feature type="domain" description="HPt" evidence="2">
    <location>
        <begin position="25"/>
        <end position="130"/>
    </location>
</feature>
<evidence type="ECO:0000313" key="4">
    <source>
        <dbReference type="Proteomes" id="UP001610334"/>
    </source>
</evidence>
<gene>
    <name evidence="3" type="ORF">BJX63DRAFT_437968</name>
</gene>
<comment type="caution">
    <text evidence="1">Lacks conserved residue(s) required for the propagation of feature annotation.</text>
</comment>
<evidence type="ECO:0000313" key="3">
    <source>
        <dbReference type="EMBL" id="KAL2802351.1"/>
    </source>
</evidence>
<reference evidence="3 4" key="1">
    <citation type="submission" date="2024-07" db="EMBL/GenBank/DDBJ databases">
        <title>Section-level genome sequencing and comparative genomics of Aspergillus sections Usti and Cavernicolus.</title>
        <authorList>
            <consortium name="Lawrence Berkeley National Laboratory"/>
            <person name="Nybo J.L."/>
            <person name="Vesth T.C."/>
            <person name="Theobald S."/>
            <person name="Frisvad J.C."/>
            <person name="Larsen T.O."/>
            <person name="Kjaerboelling I."/>
            <person name="Rothschild-Mancinelli K."/>
            <person name="Lyhne E.K."/>
            <person name="Kogle M.E."/>
            <person name="Barry K."/>
            <person name="Clum A."/>
            <person name="Na H."/>
            <person name="Ledsgaard L."/>
            <person name="Lin J."/>
            <person name="Lipzen A."/>
            <person name="Kuo A."/>
            <person name="Riley R."/>
            <person name="Mondo S."/>
            <person name="Labutti K."/>
            <person name="Haridas S."/>
            <person name="Pangalinan J."/>
            <person name="Salamov A.A."/>
            <person name="Simmons B.A."/>
            <person name="Magnuson J.K."/>
            <person name="Chen J."/>
            <person name="Drula E."/>
            <person name="Henrissat B."/>
            <person name="Wiebenga A."/>
            <person name="Lubbers R.J."/>
            <person name="Gomes A.C."/>
            <person name="Makela M.R."/>
            <person name="Stajich J."/>
            <person name="Grigoriev I.V."/>
            <person name="Mortensen U.H."/>
            <person name="De Vries R.P."/>
            <person name="Baker S.E."/>
            <person name="Andersen M.R."/>
        </authorList>
    </citation>
    <scope>NUCLEOTIDE SEQUENCE [LARGE SCALE GENOMIC DNA]</scope>
    <source>
        <strain evidence="3 4">CBS 588.65</strain>
    </source>
</reference>
<dbReference type="Gene3D" id="1.20.120.160">
    <property type="entry name" value="HPT domain"/>
    <property type="match status" value="1"/>
</dbReference>
<evidence type="ECO:0000256" key="1">
    <source>
        <dbReference type="PROSITE-ProRule" id="PRU00110"/>
    </source>
</evidence>
<dbReference type="SUPFAM" id="SSF47226">
    <property type="entry name" value="Histidine-containing phosphotransfer domain, HPT domain"/>
    <property type="match status" value="1"/>
</dbReference>
<dbReference type="InterPro" id="IPR036641">
    <property type="entry name" value="HPT_dom_sf"/>
</dbReference>
<comment type="caution">
    <text evidence="3">The sequence shown here is derived from an EMBL/GenBank/DDBJ whole genome shotgun (WGS) entry which is preliminary data.</text>
</comment>
<dbReference type="PANTHER" id="PTHR28242">
    <property type="entry name" value="PHOSPHORELAY INTERMEDIATE PROTEIN YPD1"/>
    <property type="match status" value="1"/>
</dbReference>
<evidence type="ECO:0000259" key="2">
    <source>
        <dbReference type="PROSITE" id="PS50894"/>
    </source>
</evidence>
<dbReference type="EMBL" id="JBFXLT010000189">
    <property type="protein sequence ID" value="KAL2802351.1"/>
    <property type="molecule type" value="Genomic_DNA"/>
</dbReference>
<keyword evidence="4" id="KW-1185">Reference proteome</keyword>
<dbReference type="InterPro" id="IPR008207">
    <property type="entry name" value="Sig_transdc_His_kin_Hpt_dom"/>
</dbReference>
<name>A0ABR4GU07_9EURO</name>
<protein>
    <submittedName>
        <fullName evidence="3">Histidine-phosphotransfer domain, HPT domain-containing protein</fullName>
    </submittedName>
</protein>